<dbReference type="Proteomes" id="UP000886819">
    <property type="component" value="Unassembled WGS sequence"/>
</dbReference>
<sequence length="37" mass="4257">ARQAIEKYGAARGAYLAARRILRCHPFTRRDPYDPVP</sequence>
<reference evidence="1" key="1">
    <citation type="submission" date="2020-10" db="EMBL/GenBank/DDBJ databases">
        <authorList>
            <person name="Gilroy R."/>
        </authorList>
    </citation>
    <scope>NUCLEOTIDE SEQUENCE</scope>
    <source>
        <strain evidence="1">ChiHile30-977</strain>
    </source>
</reference>
<organism evidence="1 2">
    <name type="scientific">Candidatus Avichristensenella intestinipullorum</name>
    <dbReference type="NCBI Taxonomy" id="2840693"/>
    <lineage>
        <taxon>Bacteria</taxon>
        <taxon>Bacillati</taxon>
        <taxon>Bacillota</taxon>
        <taxon>Clostridia</taxon>
        <taxon>Candidatus Avichristensenella</taxon>
    </lineage>
</organism>
<gene>
    <name evidence="1" type="ORF">IAA66_01515</name>
</gene>
<proteinExistence type="predicted"/>
<feature type="non-terminal residue" evidence="1">
    <location>
        <position position="1"/>
    </location>
</feature>
<dbReference type="AlphaFoldDB" id="A0A9D0YWS7"/>
<accession>A0A9D0YWS7</accession>
<reference evidence="1" key="2">
    <citation type="journal article" date="2021" name="PeerJ">
        <title>Extensive microbial diversity within the chicken gut microbiome revealed by metagenomics and culture.</title>
        <authorList>
            <person name="Gilroy R."/>
            <person name="Ravi A."/>
            <person name="Getino M."/>
            <person name="Pursley I."/>
            <person name="Horton D.L."/>
            <person name="Alikhan N.F."/>
            <person name="Baker D."/>
            <person name="Gharbi K."/>
            <person name="Hall N."/>
            <person name="Watson M."/>
            <person name="Adriaenssens E.M."/>
            <person name="Foster-Nyarko E."/>
            <person name="Jarju S."/>
            <person name="Secka A."/>
            <person name="Antonio M."/>
            <person name="Oren A."/>
            <person name="Chaudhuri R.R."/>
            <person name="La Ragione R."/>
            <person name="Hildebrand F."/>
            <person name="Pallen M.J."/>
        </authorList>
    </citation>
    <scope>NUCLEOTIDE SEQUENCE</scope>
    <source>
        <strain evidence="1">ChiHile30-977</strain>
    </source>
</reference>
<dbReference type="Pfam" id="PF01809">
    <property type="entry name" value="YidD"/>
    <property type="match status" value="1"/>
</dbReference>
<dbReference type="EMBL" id="DVFI01000021">
    <property type="protein sequence ID" value="HIQ62248.1"/>
    <property type="molecule type" value="Genomic_DNA"/>
</dbReference>
<evidence type="ECO:0000313" key="2">
    <source>
        <dbReference type="Proteomes" id="UP000886819"/>
    </source>
</evidence>
<dbReference type="InterPro" id="IPR002696">
    <property type="entry name" value="Membr_insert_effic_factor_YidD"/>
</dbReference>
<dbReference type="SMART" id="SM01234">
    <property type="entry name" value="Haemolytic"/>
    <property type="match status" value="1"/>
</dbReference>
<evidence type="ECO:0000313" key="1">
    <source>
        <dbReference type="EMBL" id="HIQ62248.1"/>
    </source>
</evidence>
<comment type="caution">
    <text evidence="1">The sequence shown here is derived from an EMBL/GenBank/DDBJ whole genome shotgun (WGS) entry which is preliminary data.</text>
</comment>
<name>A0A9D0YWS7_9FIRM</name>
<protein>
    <submittedName>
        <fullName evidence="1">Membrane protein insertion efficiency factor YidD</fullName>
    </submittedName>
</protein>